<dbReference type="Pfam" id="PF10035">
    <property type="entry name" value="DUF2179"/>
    <property type="match status" value="1"/>
</dbReference>
<evidence type="ECO:0000259" key="6">
    <source>
        <dbReference type="Pfam" id="PF10035"/>
    </source>
</evidence>
<keyword evidence="4" id="KW-1133">Transmembrane helix</keyword>
<dbReference type="InterPro" id="IPR015867">
    <property type="entry name" value="N-reg_PII/ATP_PRibTrfase_C"/>
</dbReference>
<name>A0A268R416_SHOCL</name>
<dbReference type="Gene3D" id="3.30.70.120">
    <property type="match status" value="1"/>
</dbReference>
<evidence type="ECO:0000313" key="7">
    <source>
        <dbReference type="EMBL" id="PAF14892.1"/>
    </source>
</evidence>
<dbReference type="PANTHER" id="PTHR33545:SF9">
    <property type="entry name" value="UPF0750 MEMBRANE PROTEIN YITE"/>
    <property type="match status" value="1"/>
</dbReference>
<comment type="subcellular location">
    <subcellularLocation>
        <location evidence="1">Cell membrane</location>
        <topology evidence="1">Multi-pass membrane protein</topology>
    </subcellularLocation>
</comment>
<keyword evidence="5" id="KW-0472">Membrane</keyword>
<protein>
    <recommendedName>
        <fullName evidence="6">DUF2179 domain-containing protein</fullName>
    </recommendedName>
</protein>
<dbReference type="RefSeq" id="WP_143118074.1">
    <property type="nucleotide sequence ID" value="NZ_NPBS01000530.1"/>
</dbReference>
<gene>
    <name evidence="7" type="ORF">CHH61_24350</name>
</gene>
<organism evidence="7 8">
    <name type="scientific">Shouchella clausii</name>
    <name type="common">Alkalihalobacillus clausii</name>
    <dbReference type="NCBI Taxonomy" id="79880"/>
    <lineage>
        <taxon>Bacteria</taxon>
        <taxon>Bacillati</taxon>
        <taxon>Bacillota</taxon>
        <taxon>Bacilli</taxon>
        <taxon>Bacillales</taxon>
        <taxon>Bacillaceae</taxon>
        <taxon>Shouchella</taxon>
    </lineage>
</organism>
<accession>A0A268R416</accession>
<keyword evidence="3" id="KW-0812">Transmembrane</keyword>
<dbReference type="AlphaFoldDB" id="A0A268R416"/>
<keyword evidence="2" id="KW-1003">Cell membrane</keyword>
<evidence type="ECO:0000256" key="3">
    <source>
        <dbReference type="ARBA" id="ARBA00022692"/>
    </source>
</evidence>
<reference evidence="7 8" key="1">
    <citation type="submission" date="2017-07" db="EMBL/GenBank/DDBJ databases">
        <title>Isolation and whole genome analysis of endospore-forming bacteria from heroin.</title>
        <authorList>
            <person name="Kalinowski J."/>
            <person name="Ahrens B."/>
            <person name="Al-Dilaimi A."/>
            <person name="Winkler A."/>
            <person name="Wibberg D."/>
            <person name="Schleenbecker U."/>
            <person name="Ruckert C."/>
            <person name="Wolfel R."/>
            <person name="Grass G."/>
        </authorList>
    </citation>
    <scope>NUCLEOTIDE SEQUENCE [LARGE SCALE GENOMIC DNA]</scope>
    <source>
        <strain evidence="7 8">7523-2</strain>
    </source>
</reference>
<sequence length="68" mass="7499">GILNKIDRGVTKLSAYGGYTDHERPVLMCVVDQTEFTKLKQLVQTIDPTAFIIVTDASEVLGEGFKRA</sequence>
<feature type="domain" description="DUF2179" evidence="6">
    <location>
        <begin position="8"/>
        <end position="62"/>
    </location>
</feature>
<dbReference type="InterPro" id="IPR051461">
    <property type="entry name" value="UPF0750_membrane"/>
</dbReference>
<feature type="non-terminal residue" evidence="7">
    <location>
        <position position="1"/>
    </location>
</feature>
<dbReference type="CDD" id="cd16380">
    <property type="entry name" value="YitT_C"/>
    <property type="match status" value="1"/>
</dbReference>
<dbReference type="EMBL" id="NPBS01000530">
    <property type="protein sequence ID" value="PAF14892.1"/>
    <property type="molecule type" value="Genomic_DNA"/>
</dbReference>
<dbReference type="InterPro" id="IPR019264">
    <property type="entry name" value="DUF2179"/>
</dbReference>
<evidence type="ECO:0000256" key="2">
    <source>
        <dbReference type="ARBA" id="ARBA00022475"/>
    </source>
</evidence>
<dbReference type="PANTHER" id="PTHR33545">
    <property type="entry name" value="UPF0750 MEMBRANE PROTEIN YITT-RELATED"/>
    <property type="match status" value="1"/>
</dbReference>
<dbReference type="GO" id="GO:0005886">
    <property type="term" value="C:plasma membrane"/>
    <property type="evidence" value="ECO:0007669"/>
    <property type="project" value="UniProtKB-SubCell"/>
</dbReference>
<comment type="caution">
    <text evidence="7">The sequence shown here is derived from an EMBL/GenBank/DDBJ whole genome shotgun (WGS) entry which is preliminary data.</text>
</comment>
<evidence type="ECO:0000313" key="8">
    <source>
        <dbReference type="Proteomes" id="UP000216133"/>
    </source>
</evidence>
<evidence type="ECO:0000256" key="5">
    <source>
        <dbReference type="ARBA" id="ARBA00023136"/>
    </source>
</evidence>
<dbReference type="Proteomes" id="UP000216133">
    <property type="component" value="Unassembled WGS sequence"/>
</dbReference>
<proteinExistence type="predicted"/>
<evidence type="ECO:0000256" key="4">
    <source>
        <dbReference type="ARBA" id="ARBA00022989"/>
    </source>
</evidence>
<evidence type="ECO:0000256" key="1">
    <source>
        <dbReference type="ARBA" id="ARBA00004651"/>
    </source>
</evidence>